<comment type="caution">
    <text evidence="3">The sequence shown here is derived from an EMBL/GenBank/DDBJ whole genome shotgun (WGS) entry which is preliminary data.</text>
</comment>
<dbReference type="EMBL" id="JACHNH010000001">
    <property type="protein sequence ID" value="MBB4764485.1"/>
    <property type="molecule type" value="Genomic_DNA"/>
</dbReference>
<dbReference type="RefSeq" id="WP_184995673.1">
    <property type="nucleotide sequence ID" value="NZ_BOMK01000027.1"/>
</dbReference>
<sequence>MLPFRITGALTALCLLGAAAGCELPHDPLNRAFSLAFIRNDDGRGELLQLAGGELYHRYMPVIRVGWPASGLWRYTGWERIGRAGVLLEGPISVAMRSKDHHLEVFARDPRTGTIVRTVRQNPGTWADWAPVENPPDAQISGAPYAVTGPDGRIRLFARAGRQLFFATQSEPDGHTYRDWRRLDGGEAGGDPTAVVSGDTIHVFVRDPDGHPAHTTLAGAQQGPWETLDPTETFDSRIAVALNAAGVPDLAMATPGRSIRYAHGVRAADGRLAWQWSAQAGDVIGDPAIVVRDGRTLVFSAFDHRGAARWAQTQDRRLSGGWQSTPEAAFATTEEGRTLVTSPVAETVTGRTGSAPEVFMMIDKGPDPQDRALHETAMFVRRPGAEWTTNTEDWPQPS</sequence>
<feature type="signal peptide" evidence="1">
    <location>
        <begin position="1"/>
        <end position="20"/>
    </location>
</feature>
<organism evidence="3 4">
    <name type="scientific">Actinoplanes digitatis</name>
    <dbReference type="NCBI Taxonomy" id="1868"/>
    <lineage>
        <taxon>Bacteria</taxon>
        <taxon>Bacillati</taxon>
        <taxon>Actinomycetota</taxon>
        <taxon>Actinomycetes</taxon>
        <taxon>Micromonosporales</taxon>
        <taxon>Micromonosporaceae</taxon>
        <taxon>Actinoplanes</taxon>
    </lineage>
</organism>
<protein>
    <submittedName>
        <fullName evidence="3">PAS domain-containing protein</fullName>
    </submittedName>
</protein>
<dbReference type="Proteomes" id="UP000578112">
    <property type="component" value="Unassembled WGS sequence"/>
</dbReference>
<dbReference type="InterPro" id="IPR058502">
    <property type="entry name" value="PLL-like_beta-prop"/>
</dbReference>
<gene>
    <name evidence="3" type="ORF">BJ971_005041</name>
</gene>
<dbReference type="PROSITE" id="PS51257">
    <property type="entry name" value="PROKAR_LIPOPROTEIN"/>
    <property type="match status" value="1"/>
</dbReference>
<evidence type="ECO:0000259" key="2">
    <source>
        <dbReference type="Pfam" id="PF26607"/>
    </source>
</evidence>
<dbReference type="Pfam" id="PF26607">
    <property type="entry name" value="DUF8189"/>
    <property type="match status" value="1"/>
</dbReference>
<evidence type="ECO:0000313" key="3">
    <source>
        <dbReference type="EMBL" id="MBB4764485.1"/>
    </source>
</evidence>
<accession>A0A7W7I161</accession>
<dbReference type="AlphaFoldDB" id="A0A7W7I161"/>
<keyword evidence="4" id="KW-1185">Reference proteome</keyword>
<reference evidence="3 4" key="1">
    <citation type="submission" date="2020-08" db="EMBL/GenBank/DDBJ databases">
        <title>Sequencing the genomes of 1000 actinobacteria strains.</title>
        <authorList>
            <person name="Klenk H.-P."/>
        </authorList>
    </citation>
    <scope>NUCLEOTIDE SEQUENCE [LARGE SCALE GENOMIC DNA]</scope>
    <source>
        <strain evidence="3 4">DSM 43149</strain>
    </source>
</reference>
<evidence type="ECO:0000313" key="4">
    <source>
        <dbReference type="Proteomes" id="UP000578112"/>
    </source>
</evidence>
<evidence type="ECO:0000256" key="1">
    <source>
        <dbReference type="SAM" id="SignalP"/>
    </source>
</evidence>
<proteinExistence type="predicted"/>
<feature type="domain" description="PLL-like beta propeller" evidence="2">
    <location>
        <begin position="71"/>
        <end position="228"/>
    </location>
</feature>
<keyword evidence="1" id="KW-0732">Signal</keyword>
<dbReference type="Gene3D" id="2.120.10.70">
    <property type="entry name" value="Fucose-specific lectin"/>
    <property type="match status" value="1"/>
</dbReference>
<dbReference type="SUPFAM" id="SSF89372">
    <property type="entry name" value="Fucose-specific lectin"/>
    <property type="match status" value="1"/>
</dbReference>
<feature type="chain" id="PRO_5038452108" evidence="1">
    <location>
        <begin position="21"/>
        <end position="398"/>
    </location>
</feature>
<name>A0A7W7I161_9ACTN</name>